<proteinExistence type="predicted"/>
<dbReference type="Proteomes" id="UP001597045">
    <property type="component" value="Unassembled WGS sequence"/>
</dbReference>
<comment type="caution">
    <text evidence="1">The sequence shown here is derived from an EMBL/GenBank/DDBJ whole genome shotgun (WGS) entry which is preliminary data.</text>
</comment>
<sequence>MTFTLLPAVDVVAENHLRFPVMEGESPLAGLTRWRLGDMVGDRLSRDPVTVHTFDGHDRVVVVRKDIGDIDDVDVPVPVPVYGWQVDHHTCSYCPDGQHDVGPNRMLFYGVSDAAYGMIPLVEGIRAGHWPW</sequence>
<keyword evidence="2" id="KW-1185">Reference proteome</keyword>
<dbReference type="EMBL" id="JBHTIS010000183">
    <property type="protein sequence ID" value="MFD1045011.1"/>
    <property type="molecule type" value="Genomic_DNA"/>
</dbReference>
<name>A0ABW3M4S2_9PSEU</name>
<accession>A0ABW3M4S2</accession>
<reference evidence="2" key="1">
    <citation type="journal article" date="2019" name="Int. J. Syst. Evol. Microbiol.">
        <title>The Global Catalogue of Microorganisms (GCM) 10K type strain sequencing project: providing services to taxonomists for standard genome sequencing and annotation.</title>
        <authorList>
            <consortium name="The Broad Institute Genomics Platform"/>
            <consortium name="The Broad Institute Genome Sequencing Center for Infectious Disease"/>
            <person name="Wu L."/>
            <person name="Ma J."/>
        </authorList>
    </citation>
    <scope>NUCLEOTIDE SEQUENCE [LARGE SCALE GENOMIC DNA]</scope>
    <source>
        <strain evidence="2">JCM 31486</strain>
    </source>
</reference>
<evidence type="ECO:0000313" key="1">
    <source>
        <dbReference type="EMBL" id="MFD1045011.1"/>
    </source>
</evidence>
<organism evidence="1 2">
    <name type="scientific">Kibdelosporangium lantanae</name>
    <dbReference type="NCBI Taxonomy" id="1497396"/>
    <lineage>
        <taxon>Bacteria</taxon>
        <taxon>Bacillati</taxon>
        <taxon>Actinomycetota</taxon>
        <taxon>Actinomycetes</taxon>
        <taxon>Pseudonocardiales</taxon>
        <taxon>Pseudonocardiaceae</taxon>
        <taxon>Kibdelosporangium</taxon>
    </lineage>
</organism>
<gene>
    <name evidence="1" type="ORF">ACFQ1S_05080</name>
</gene>
<evidence type="ECO:0000313" key="2">
    <source>
        <dbReference type="Proteomes" id="UP001597045"/>
    </source>
</evidence>
<protein>
    <submittedName>
        <fullName evidence="1">Uncharacterized protein</fullName>
    </submittedName>
</protein>